<dbReference type="EMBL" id="JAOYFB010000001">
    <property type="protein sequence ID" value="KAK4002488.1"/>
    <property type="molecule type" value="Genomic_DNA"/>
</dbReference>
<dbReference type="Proteomes" id="UP001234178">
    <property type="component" value="Unassembled WGS sequence"/>
</dbReference>
<feature type="region of interest" description="Disordered" evidence="1">
    <location>
        <begin position="35"/>
        <end position="56"/>
    </location>
</feature>
<accession>A0ABQ9YPE0</accession>
<proteinExistence type="predicted"/>
<gene>
    <name evidence="2" type="ORF">OUZ56_004312</name>
</gene>
<sequence>MEMFRVALRPAVQVFITRALASSKSRHSIILLSKHGGGGSKSFLEGNPPDPQNKMDHVASLSQRYGTSSCTLQPE</sequence>
<organism evidence="2 3">
    <name type="scientific">Daphnia magna</name>
    <dbReference type="NCBI Taxonomy" id="35525"/>
    <lineage>
        <taxon>Eukaryota</taxon>
        <taxon>Metazoa</taxon>
        <taxon>Ecdysozoa</taxon>
        <taxon>Arthropoda</taxon>
        <taxon>Crustacea</taxon>
        <taxon>Branchiopoda</taxon>
        <taxon>Diplostraca</taxon>
        <taxon>Cladocera</taxon>
        <taxon>Anomopoda</taxon>
        <taxon>Daphniidae</taxon>
        <taxon>Daphnia</taxon>
    </lineage>
</organism>
<evidence type="ECO:0000313" key="3">
    <source>
        <dbReference type="Proteomes" id="UP001234178"/>
    </source>
</evidence>
<reference evidence="2 3" key="1">
    <citation type="journal article" date="2023" name="Nucleic Acids Res.">
        <title>The hologenome of Daphnia magna reveals possible DNA methylation and microbiome-mediated evolution of the host genome.</title>
        <authorList>
            <person name="Chaturvedi A."/>
            <person name="Li X."/>
            <person name="Dhandapani V."/>
            <person name="Marshall H."/>
            <person name="Kissane S."/>
            <person name="Cuenca-Cambronero M."/>
            <person name="Asole G."/>
            <person name="Calvet F."/>
            <person name="Ruiz-Romero M."/>
            <person name="Marangio P."/>
            <person name="Guigo R."/>
            <person name="Rago D."/>
            <person name="Mirbahai L."/>
            <person name="Eastwood N."/>
            <person name="Colbourne J.K."/>
            <person name="Zhou J."/>
            <person name="Mallon E."/>
            <person name="Orsini L."/>
        </authorList>
    </citation>
    <scope>NUCLEOTIDE SEQUENCE [LARGE SCALE GENOMIC DNA]</scope>
    <source>
        <strain evidence="2">LRV0_1</strain>
    </source>
</reference>
<protein>
    <submittedName>
        <fullName evidence="2">Uncharacterized protein</fullName>
    </submittedName>
</protein>
<evidence type="ECO:0000313" key="2">
    <source>
        <dbReference type="EMBL" id="KAK4002488.1"/>
    </source>
</evidence>
<name>A0ABQ9YPE0_9CRUS</name>
<comment type="caution">
    <text evidence="2">The sequence shown here is derived from an EMBL/GenBank/DDBJ whole genome shotgun (WGS) entry which is preliminary data.</text>
</comment>
<keyword evidence="3" id="KW-1185">Reference proteome</keyword>
<evidence type="ECO:0000256" key="1">
    <source>
        <dbReference type="SAM" id="MobiDB-lite"/>
    </source>
</evidence>